<dbReference type="OrthoDB" id="5504215at2759"/>
<dbReference type="PANTHER" id="PTHR48125:SF10">
    <property type="entry name" value="OS12G0136300 PROTEIN"/>
    <property type="match status" value="1"/>
</dbReference>
<feature type="compositionally biased region" description="Low complexity" evidence="1">
    <location>
        <begin position="388"/>
        <end position="399"/>
    </location>
</feature>
<gene>
    <name evidence="2" type="ORF">L873DRAFT_1817903</name>
</gene>
<feature type="region of interest" description="Disordered" evidence="1">
    <location>
        <begin position="450"/>
        <end position="472"/>
    </location>
</feature>
<reference evidence="2 3" key="1">
    <citation type="journal article" date="2018" name="Nat. Ecol. Evol.">
        <title>Pezizomycetes genomes reveal the molecular basis of ectomycorrhizal truffle lifestyle.</title>
        <authorList>
            <person name="Murat C."/>
            <person name="Payen T."/>
            <person name="Noel B."/>
            <person name="Kuo A."/>
            <person name="Morin E."/>
            <person name="Chen J."/>
            <person name="Kohler A."/>
            <person name="Krizsan K."/>
            <person name="Balestrini R."/>
            <person name="Da Silva C."/>
            <person name="Montanini B."/>
            <person name="Hainaut M."/>
            <person name="Levati E."/>
            <person name="Barry K.W."/>
            <person name="Belfiori B."/>
            <person name="Cichocki N."/>
            <person name="Clum A."/>
            <person name="Dockter R.B."/>
            <person name="Fauchery L."/>
            <person name="Guy J."/>
            <person name="Iotti M."/>
            <person name="Le Tacon F."/>
            <person name="Lindquist E.A."/>
            <person name="Lipzen A."/>
            <person name="Malagnac F."/>
            <person name="Mello A."/>
            <person name="Molinier V."/>
            <person name="Miyauchi S."/>
            <person name="Poulain J."/>
            <person name="Riccioni C."/>
            <person name="Rubini A."/>
            <person name="Sitrit Y."/>
            <person name="Splivallo R."/>
            <person name="Traeger S."/>
            <person name="Wang M."/>
            <person name="Zifcakova L."/>
            <person name="Wipf D."/>
            <person name="Zambonelli A."/>
            <person name="Paolocci F."/>
            <person name="Nowrousian M."/>
            <person name="Ottonello S."/>
            <person name="Baldrian P."/>
            <person name="Spatafora J.W."/>
            <person name="Henrissat B."/>
            <person name="Nagy L.G."/>
            <person name="Aury J.M."/>
            <person name="Wincker P."/>
            <person name="Grigoriev I.V."/>
            <person name="Bonfante P."/>
            <person name="Martin F.M."/>
        </authorList>
    </citation>
    <scope>NUCLEOTIDE SEQUENCE [LARGE SCALE GENOMIC DNA]</scope>
    <source>
        <strain evidence="2 3">120613-1</strain>
    </source>
</reference>
<feature type="region of interest" description="Disordered" evidence="1">
    <location>
        <begin position="388"/>
        <end position="412"/>
    </location>
</feature>
<protein>
    <submittedName>
        <fullName evidence="2">Uncharacterized protein</fullName>
    </submittedName>
</protein>
<evidence type="ECO:0000313" key="2">
    <source>
        <dbReference type="EMBL" id="RPA92261.1"/>
    </source>
</evidence>
<dbReference type="AlphaFoldDB" id="A0A3N4J6L0"/>
<organism evidence="2 3">
    <name type="scientific">Choiromyces venosus 120613-1</name>
    <dbReference type="NCBI Taxonomy" id="1336337"/>
    <lineage>
        <taxon>Eukaryota</taxon>
        <taxon>Fungi</taxon>
        <taxon>Dikarya</taxon>
        <taxon>Ascomycota</taxon>
        <taxon>Pezizomycotina</taxon>
        <taxon>Pezizomycetes</taxon>
        <taxon>Pezizales</taxon>
        <taxon>Tuberaceae</taxon>
        <taxon>Choiromyces</taxon>
    </lineage>
</organism>
<accession>A0A3N4J6L0</accession>
<feature type="region of interest" description="Disordered" evidence="1">
    <location>
        <begin position="276"/>
        <end position="301"/>
    </location>
</feature>
<keyword evidence="3" id="KW-1185">Reference proteome</keyword>
<proteinExistence type="predicted"/>
<evidence type="ECO:0000256" key="1">
    <source>
        <dbReference type="SAM" id="MobiDB-lite"/>
    </source>
</evidence>
<evidence type="ECO:0000313" key="3">
    <source>
        <dbReference type="Proteomes" id="UP000276215"/>
    </source>
</evidence>
<dbReference type="PANTHER" id="PTHR48125">
    <property type="entry name" value="LP07818P1"/>
    <property type="match status" value="1"/>
</dbReference>
<feature type="compositionally biased region" description="Pro residues" evidence="1">
    <location>
        <begin position="400"/>
        <end position="412"/>
    </location>
</feature>
<dbReference type="STRING" id="1336337.A0A3N4J6L0"/>
<dbReference type="Proteomes" id="UP000276215">
    <property type="component" value="Unassembled WGS sequence"/>
</dbReference>
<dbReference type="EMBL" id="ML120477">
    <property type="protein sequence ID" value="RPA92261.1"/>
    <property type="molecule type" value="Genomic_DNA"/>
</dbReference>
<feature type="region of interest" description="Disordered" evidence="1">
    <location>
        <begin position="744"/>
        <end position="790"/>
    </location>
</feature>
<name>A0A3N4J6L0_9PEZI</name>
<feature type="region of interest" description="Disordered" evidence="1">
    <location>
        <begin position="164"/>
        <end position="213"/>
    </location>
</feature>
<sequence length="817" mass="87165">MDSPSPTQALIPMTVSSYRFPPSDLPVNVRHRDGCPNSSPDAAEMLVSSVAKFGFSLTSKFEMIVNGVLANQGCTDCHVLRDDTFGLFVRHHTPAESSFVPSSLFTPTQGTGSLVGEHLDTYALFAASPATVVVKAGRTTPSPIHDLPSSERALYDKFTLDRSSDGDYHPGRSTPIGLFNASPMTRSGAKDLLRSRTPAPAPKDTAMSLGAGLTTEKDGLGDSVHASSPPHVDDVVDLVESTATDYGSMPVLPSTMVCDGGDVGDAAQMALTSGQGAGAAGSVCSDDSMDDSDGSGSSDDVDSKIKKCLHMIDDLLIEVDLLSRRVLDLENDRTAQAETFNETLAKLKEFTPARVDAMATKRPIARAISWKDKGKGKAVDVPPAVPAAVPAAPSSSAAPRPAPTKSAPPPPVWPVAVVPTRPVAGPSDIPPVAPVSSSWSAVAATSSEDKTFSIVSPRRGRRSPPRPGPSITARERHVSIRFEKRGSKVLLPAGVNTEMVKTALNKVFVARGSDARFGSCVAHRTTGDLFLDLVQHSSASIWELVPHLEVAAMGLGLNGFSFCQDTKKIKILISQLPLSPAGVRRSWEVADWQNDNSFDDLIRDLEVTNPGVHVVGRPHWIGSLVGHKQYKHNQGSVVFVVDFSPEVRASLDHGSIMVYSHRRPVRIWAELKATSICDRCLRHGHVAVMCRAPVACKFCHGGHHSKQHSCPVRNCSAATGSLCTHVKLECRLCSRVGHLTGDPSCPDLRVSSPTSSPPRPDKMVSDETSPRGVTDGSIRKVFPDPRQAQTENVIDEKIAAEAAAMKSALRPRSNSII</sequence>
<feature type="compositionally biased region" description="Basic and acidic residues" evidence="1">
    <location>
        <begin position="759"/>
        <end position="769"/>
    </location>
</feature>